<dbReference type="PROSITE" id="PS00194">
    <property type="entry name" value="THIOREDOXIN_1"/>
    <property type="match status" value="1"/>
</dbReference>
<reference evidence="3 4" key="1">
    <citation type="submission" date="2023-09" db="EMBL/GenBank/DDBJ databases">
        <authorList>
            <person name="Rey-Velasco X."/>
        </authorList>
    </citation>
    <scope>NUCLEOTIDE SEQUENCE [LARGE SCALE GENOMIC DNA]</scope>
    <source>
        <strain evidence="3 4">F117</strain>
    </source>
</reference>
<organism evidence="3 4">
    <name type="scientific">Autumnicola musiva</name>
    <dbReference type="NCBI Taxonomy" id="3075589"/>
    <lineage>
        <taxon>Bacteria</taxon>
        <taxon>Pseudomonadati</taxon>
        <taxon>Bacteroidota</taxon>
        <taxon>Flavobacteriia</taxon>
        <taxon>Flavobacteriales</taxon>
        <taxon>Flavobacteriaceae</taxon>
        <taxon>Autumnicola</taxon>
    </lineage>
</organism>
<keyword evidence="1" id="KW-0676">Redox-active center</keyword>
<dbReference type="SUPFAM" id="SSF52833">
    <property type="entry name" value="Thioredoxin-like"/>
    <property type="match status" value="1"/>
</dbReference>
<accession>A0ABU3D8W5</accession>
<dbReference type="PANTHER" id="PTHR32234:SF0">
    <property type="entry name" value="THIOL:DISULFIDE INTERCHANGE PROTEIN DSBD"/>
    <property type="match status" value="1"/>
</dbReference>
<dbReference type="Proteomes" id="UP001262582">
    <property type="component" value="Unassembled WGS sequence"/>
</dbReference>
<dbReference type="EMBL" id="JAVRHK010000013">
    <property type="protein sequence ID" value="MDT0677957.1"/>
    <property type="molecule type" value="Genomic_DNA"/>
</dbReference>
<sequence length="348" mass="40018">MKKITFLVYFLFIQLISFSQGTKFSKVDLDQAINKAKEENKYIFIDFYTNWCAPCKLMDRDVFPQEQVGNYFNEKFVSIKVNAEKEGVDLAKKYNIKAYPTFVILDENGNLVHLFAGGVLDGEKFIKKVDQSFNPEKAYGVLKKRYDSGKRDIELQSAYLQALINTHTIKPDSLVDVFYNGLSKEEKISEETLFVFEMFAPLDSERANFLETNRNKFRKVAGTKKVDSILRSKYESYFTKIVKGYAQDTSVRELEKIEEHVVSLGISNLKALPVFESGARLQLTKKGKEDFLKEVENTIPKLTNNEKDIMLYLIVPGLKKILSDKEKENLIAMVSDEDVKGYITRSIN</sequence>
<name>A0ABU3D8W5_9FLAO</name>
<keyword evidence="4" id="KW-1185">Reference proteome</keyword>
<dbReference type="PROSITE" id="PS51352">
    <property type="entry name" value="THIOREDOXIN_2"/>
    <property type="match status" value="1"/>
</dbReference>
<evidence type="ECO:0000259" key="2">
    <source>
        <dbReference type="PROSITE" id="PS51352"/>
    </source>
</evidence>
<dbReference type="Gene3D" id="3.40.30.10">
    <property type="entry name" value="Glutaredoxin"/>
    <property type="match status" value="1"/>
</dbReference>
<comment type="caution">
    <text evidence="3">The sequence shown here is derived from an EMBL/GenBank/DDBJ whole genome shotgun (WGS) entry which is preliminary data.</text>
</comment>
<gene>
    <name evidence="3" type="ORF">RM539_15340</name>
</gene>
<feature type="domain" description="Thioredoxin" evidence="2">
    <location>
        <begin position="18"/>
        <end position="134"/>
    </location>
</feature>
<dbReference type="Pfam" id="PF13098">
    <property type="entry name" value="Thioredoxin_2"/>
    <property type="match status" value="1"/>
</dbReference>
<dbReference type="InterPro" id="IPR013766">
    <property type="entry name" value="Thioredoxin_domain"/>
</dbReference>
<dbReference type="RefSeq" id="WP_311504296.1">
    <property type="nucleotide sequence ID" value="NZ_JAVRHK010000013.1"/>
</dbReference>
<dbReference type="PANTHER" id="PTHR32234">
    <property type="entry name" value="THIOL:DISULFIDE INTERCHANGE PROTEIN DSBD"/>
    <property type="match status" value="1"/>
</dbReference>
<dbReference type="InterPro" id="IPR017937">
    <property type="entry name" value="Thioredoxin_CS"/>
</dbReference>
<dbReference type="InterPro" id="IPR036249">
    <property type="entry name" value="Thioredoxin-like_sf"/>
</dbReference>
<proteinExistence type="predicted"/>
<evidence type="ECO:0000313" key="3">
    <source>
        <dbReference type="EMBL" id="MDT0677957.1"/>
    </source>
</evidence>
<protein>
    <submittedName>
        <fullName evidence="3">Thioredoxin fold domain-containing protein</fullName>
    </submittedName>
</protein>
<evidence type="ECO:0000256" key="1">
    <source>
        <dbReference type="ARBA" id="ARBA00023284"/>
    </source>
</evidence>
<evidence type="ECO:0000313" key="4">
    <source>
        <dbReference type="Proteomes" id="UP001262582"/>
    </source>
</evidence>
<dbReference type="InterPro" id="IPR012336">
    <property type="entry name" value="Thioredoxin-like_fold"/>
</dbReference>